<dbReference type="InterPro" id="IPR001650">
    <property type="entry name" value="Helicase_C-like"/>
</dbReference>
<evidence type="ECO:0000256" key="2">
    <source>
        <dbReference type="ARBA" id="ARBA00022741"/>
    </source>
</evidence>
<evidence type="ECO:0000259" key="5">
    <source>
        <dbReference type="PROSITE" id="PS51192"/>
    </source>
</evidence>
<dbReference type="InterPro" id="IPR002464">
    <property type="entry name" value="DNA/RNA_helicase_DEAH_CS"/>
</dbReference>
<sequence length="686" mass="77817">MSNFKPTFLKPSENTVSYLDRNENSLTETTNFVYNKYLSQSIQTQRQRLPIFNNRNHILYLLEKYQTLVLVGETGCGKSTQIPQYIVEAEWPDQVGICQPRRVAALSLASRVAEETGTVMQGDTVGYAVRFDACVNKPKIKYMTEGILIREMMTDPLLKSYSVIMLDEVHERTLYTDILMGLMKKILKKRRELRLIVASATLDAQELQTFFNLNQTSEKKNDSAVIMSVHGRQHPVDIHYVKDPVPCYVQAVVDTVLKINESKERGDILAFLTGQEEVDRAVRLINEHAVLIEESNKKNKMLVVPMYGSLSNHDQLKVFRHPPEGHRKVVIATNVAETSVTIPGIVFVIDCGFVKLKWFNNETHTDSLIVVPVSKASADQRAGRSGRMRPGKAYRLYTEEEAQKLANTTPPEMIRSNLTYVVLQLKALGIRNILKFQFPSPPPAKNLKSALEILFALGAIDINGDLTQPLGYNMAEFPLDPLYSKLLLNSGQFGCSEEILTIVSMLQVETVFAKPTTGNGMIKARVQKRLFEVAEGDLIMYLNVYAGFMNSNMERGFCQKNFINYRAMKRVVEIRARLQRMIANYDVPLVSCSGYAEPILKCIVSGLFPNAAYLHYSGVYKTIRGDVELHVHPDSVLYTIPQPQWVVFCEVLHTTKLFMKDLTVIKSDWLLELAPHFYHKTVDRDV</sequence>
<dbReference type="GO" id="GO:0005524">
    <property type="term" value="F:ATP binding"/>
    <property type="evidence" value="ECO:0007669"/>
    <property type="project" value="UniProtKB-KW"/>
</dbReference>
<dbReference type="PROSITE" id="PS00690">
    <property type="entry name" value="DEAH_ATP_HELICASE"/>
    <property type="match status" value="1"/>
</dbReference>
<keyword evidence="8" id="KW-1185">Reference proteome</keyword>
<dbReference type="PROSITE" id="PS51192">
    <property type="entry name" value="HELICASE_ATP_BIND_1"/>
    <property type="match status" value="1"/>
</dbReference>
<accession>A0AAW1MYC4</accession>
<dbReference type="Pfam" id="PF00271">
    <property type="entry name" value="Helicase_C"/>
    <property type="match status" value="1"/>
</dbReference>
<dbReference type="Pfam" id="PF07717">
    <property type="entry name" value="OB_NTP_bind"/>
    <property type="match status" value="1"/>
</dbReference>
<dbReference type="SMART" id="SM00847">
    <property type="entry name" value="HA2"/>
    <property type="match status" value="1"/>
</dbReference>
<gene>
    <name evidence="7" type="ORF">QE152_g4919</name>
</gene>
<dbReference type="SUPFAM" id="SSF52540">
    <property type="entry name" value="P-loop containing nucleoside triphosphate hydrolases"/>
    <property type="match status" value="1"/>
</dbReference>
<dbReference type="Gene3D" id="1.20.120.1080">
    <property type="match status" value="1"/>
</dbReference>
<dbReference type="Pfam" id="PF21010">
    <property type="entry name" value="HA2_C"/>
    <property type="match status" value="1"/>
</dbReference>
<dbReference type="InterPro" id="IPR011709">
    <property type="entry name" value="DEAD-box_helicase_OB_fold"/>
</dbReference>
<evidence type="ECO:0000256" key="1">
    <source>
        <dbReference type="ARBA" id="ARBA00012552"/>
    </source>
</evidence>
<dbReference type="FunFam" id="3.40.50.300:FF:000767">
    <property type="entry name" value="Putative ATP-dependent RNA helicase DHX35"/>
    <property type="match status" value="1"/>
</dbReference>
<keyword evidence="2" id="KW-0547">Nucleotide-binding</keyword>
<dbReference type="FunFam" id="3.40.50.300:FF:002204">
    <property type="entry name" value="Uncharacterized protein, isoform C"/>
    <property type="match status" value="1"/>
</dbReference>
<evidence type="ECO:0000313" key="7">
    <source>
        <dbReference type="EMBL" id="KAK9751550.1"/>
    </source>
</evidence>
<name>A0AAW1MYC4_POPJA</name>
<dbReference type="PANTHER" id="PTHR18934">
    <property type="entry name" value="ATP-DEPENDENT RNA HELICASE"/>
    <property type="match status" value="1"/>
</dbReference>
<dbReference type="InterPro" id="IPR007502">
    <property type="entry name" value="Helicase-assoc_dom"/>
</dbReference>
<evidence type="ECO:0000256" key="3">
    <source>
        <dbReference type="ARBA" id="ARBA00022801"/>
    </source>
</evidence>
<dbReference type="SMART" id="SM00487">
    <property type="entry name" value="DEXDc"/>
    <property type="match status" value="1"/>
</dbReference>
<organism evidence="7 8">
    <name type="scientific">Popillia japonica</name>
    <name type="common">Japanese beetle</name>
    <dbReference type="NCBI Taxonomy" id="7064"/>
    <lineage>
        <taxon>Eukaryota</taxon>
        <taxon>Metazoa</taxon>
        <taxon>Ecdysozoa</taxon>
        <taxon>Arthropoda</taxon>
        <taxon>Hexapoda</taxon>
        <taxon>Insecta</taxon>
        <taxon>Pterygota</taxon>
        <taxon>Neoptera</taxon>
        <taxon>Endopterygota</taxon>
        <taxon>Coleoptera</taxon>
        <taxon>Polyphaga</taxon>
        <taxon>Scarabaeiformia</taxon>
        <taxon>Scarabaeidae</taxon>
        <taxon>Rutelinae</taxon>
        <taxon>Popillia</taxon>
    </lineage>
</organism>
<keyword evidence="4" id="KW-0067">ATP-binding</keyword>
<dbReference type="GO" id="GO:0003724">
    <property type="term" value="F:RNA helicase activity"/>
    <property type="evidence" value="ECO:0007669"/>
    <property type="project" value="UniProtKB-EC"/>
</dbReference>
<dbReference type="Pfam" id="PF04408">
    <property type="entry name" value="WHD_HA2"/>
    <property type="match status" value="1"/>
</dbReference>
<feature type="domain" description="Helicase C-terminal" evidence="6">
    <location>
        <begin position="251"/>
        <end position="429"/>
    </location>
</feature>
<comment type="caution">
    <text evidence="7">The sequence shown here is derived from an EMBL/GenBank/DDBJ whole genome shotgun (WGS) entry which is preliminary data.</text>
</comment>
<dbReference type="InterPro" id="IPR027417">
    <property type="entry name" value="P-loop_NTPase"/>
</dbReference>
<dbReference type="InterPro" id="IPR048333">
    <property type="entry name" value="HA2_WH"/>
</dbReference>
<dbReference type="CDD" id="cd18791">
    <property type="entry name" value="SF2_C_RHA"/>
    <property type="match status" value="1"/>
</dbReference>
<dbReference type="PANTHER" id="PTHR18934:SF136">
    <property type="entry name" value="ATP-DEPENDENT RNA HELICASE DHX35-RELATED"/>
    <property type="match status" value="1"/>
</dbReference>
<protein>
    <recommendedName>
        <fullName evidence="1">RNA helicase</fullName>
        <ecNumber evidence="1">3.6.4.13</ecNumber>
    </recommendedName>
</protein>
<dbReference type="PROSITE" id="PS51194">
    <property type="entry name" value="HELICASE_CTER"/>
    <property type="match status" value="1"/>
</dbReference>
<feature type="domain" description="Helicase ATP-binding" evidence="5">
    <location>
        <begin position="59"/>
        <end position="220"/>
    </location>
</feature>
<keyword evidence="3" id="KW-0378">Hydrolase</keyword>
<proteinExistence type="predicted"/>
<dbReference type="InterPro" id="IPR014001">
    <property type="entry name" value="Helicase_ATP-bd"/>
</dbReference>
<dbReference type="EMBL" id="JASPKY010000027">
    <property type="protein sequence ID" value="KAK9751550.1"/>
    <property type="molecule type" value="Genomic_DNA"/>
</dbReference>
<dbReference type="Proteomes" id="UP001458880">
    <property type="component" value="Unassembled WGS sequence"/>
</dbReference>
<dbReference type="EC" id="3.6.4.13" evidence="1"/>
<dbReference type="SMART" id="SM00490">
    <property type="entry name" value="HELICc"/>
    <property type="match status" value="1"/>
</dbReference>
<reference evidence="7 8" key="1">
    <citation type="journal article" date="2024" name="BMC Genomics">
        <title>De novo assembly and annotation of Popillia japonica's genome with initial clues to its potential as an invasive pest.</title>
        <authorList>
            <person name="Cucini C."/>
            <person name="Boschi S."/>
            <person name="Funari R."/>
            <person name="Cardaioli E."/>
            <person name="Iannotti N."/>
            <person name="Marturano G."/>
            <person name="Paoli F."/>
            <person name="Bruttini M."/>
            <person name="Carapelli A."/>
            <person name="Frati F."/>
            <person name="Nardi F."/>
        </authorList>
    </citation>
    <scope>NUCLEOTIDE SEQUENCE [LARGE SCALE GENOMIC DNA]</scope>
    <source>
        <strain evidence="7">DMR45628</strain>
    </source>
</reference>
<dbReference type="AlphaFoldDB" id="A0AAW1MYC4"/>
<dbReference type="GO" id="GO:0071013">
    <property type="term" value="C:catalytic step 2 spliceosome"/>
    <property type="evidence" value="ECO:0007669"/>
    <property type="project" value="TreeGrafter"/>
</dbReference>
<evidence type="ECO:0000256" key="4">
    <source>
        <dbReference type="ARBA" id="ARBA00022840"/>
    </source>
</evidence>
<evidence type="ECO:0000259" key="6">
    <source>
        <dbReference type="PROSITE" id="PS51194"/>
    </source>
</evidence>
<dbReference type="Gene3D" id="3.40.50.300">
    <property type="entry name" value="P-loop containing nucleotide triphosphate hydrolases"/>
    <property type="match status" value="2"/>
</dbReference>
<evidence type="ECO:0000313" key="8">
    <source>
        <dbReference type="Proteomes" id="UP001458880"/>
    </source>
</evidence>
<dbReference type="GO" id="GO:0016787">
    <property type="term" value="F:hydrolase activity"/>
    <property type="evidence" value="ECO:0007669"/>
    <property type="project" value="UniProtKB-KW"/>
</dbReference>
<dbReference type="GO" id="GO:0003723">
    <property type="term" value="F:RNA binding"/>
    <property type="evidence" value="ECO:0007669"/>
    <property type="project" value="TreeGrafter"/>
</dbReference>